<dbReference type="Proteomes" id="UP001054837">
    <property type="component" value="Unassembled WGS sequence"/>
</dbReference>
<dbReference type="EMBL" id="BPLQ01004608">
    <property type="protein sequence ID" value="GIY09321.1"/>
    <property type="molecule type" value="Genomic_DNA"/>
</dbReference>
<dbReference type="AlphaFoldDB" id="A0AAV4QLT1"/>
<sequence length="92" mass="10382">MYHIAINTPFNQVPGDVEAVHAKDFAGSDGASLADKKEIKVVRIIAFETKEQYFTSYLESSNGIGMKQLELEIEGRFKKQSNRYLDKCLLPV</sequence>
<accession>A0AAV4QLT1</accession>
<comment type="caution">
    <text evidence="1">The sequence shown here is derived from an EMBL/GenBank/DDBJ whole genome shotgun (WGS) entry which is preliminary data.</text>
</comment>
<gene>
    <name evidence="1" type="ORF">CDAR_276011</name>
</gene>
<name>A0AAV4QLT1_9ARAC</name>
<proteinExistence type="predicted"/>
<reference evidence="1 2" key="1">
    <citation type="submission" date="2021-06" db="EMBL/GenBank/DDBJ databases">
        <title>Caerostris darwini draft genome.</title>
        <authorList>
            <person name="Kono N."/>
            <person name="Arakawa K."/>
        </authorList>
    </citation>
    <scope>NUCLEOTIDE SEQUENCE [LARGE SCALE GENOMIC DNA]</scope>
</reference>
<protein>
    <submittedName>
        <fullName evidence="1">Uncharacterized protein</fullName>
    </submittedName>
</protein>
<organism evidence="1 2">
    <name type="scientific">Caerostris darwini</name>
    <dbReference type="NCBI Taxonomy" id="1538125"/>
    <lineage>
        <taxon>Eukaryota</taxon>
        <taxon>Metazoa</taxon>
        <taxon>Ecdysozoa</taxon>
        <taxon>Arthropoda</taxon>
        <taxon>Chelicerata</taxon>
        <taxon>Arachnida</taxon>
        <taxon>Araneae</taxon>
        <taxon>Araneomorphae</taxon>
        <taxon>Entelegynae</taxon>
        <taxon>Araneoidea</taxon>
        <taxon>Araneidae</taxon>
        <taxon>Caerostris</taxon>
    </lineage>
</organism>
<evidence type="ECO:0000313" key="1">
    <source>
        <dbReference type="EMBL" id="GIY09321.1"/>
    </source>
</evidence>
<evidence type="ECO:0000313" key="2">
    <source>
        <dbReference type="Proteomes" id="UP001054837"/>
    </source>
</evidence>
<keyword evidence="2" id="KW-1185">Reference proteome</keyword>